<dbReference type="InterPro" id="IPR038717">
    <property type="entry name" value="Tc1-like_DDE_dom"/>
</dbReference>
<dbReference type="Gene3D" id="3.30.420.10">
    <property type="entry name" value="Ribonuclease H-like superfamily/Ribonuclease H"/>
    <property type="match status" value="1"/>
</dbReference>
<accession>A0A6A4H016</accession>
<feature type="non-terminal residue" evidence="2">
    <location>
        <position position="1"/>
    </location>
</feature>
<feature type="domain" description="Tc1-like transposase DDE" evidence="1">
    <location>
        <begin position="38"/>
        <end position="148"/>
    </location>
</feature>
<dbReference type="EMBL" id="ML769639">
    <property type="protein sequence ID" value="KAE9390988.1"/>
    <property type="molecule type" value="Genomic_DNA"/>
</dbReference>
<reference evidence="2" key="1">
    <citation type="journal article" date="2019" name="Environ. Microbiol.">
        <title>Fungal ecological strategies reflected in gene transcription - a case study of two litter decomposers.</title>
        <authorList>
            <person name="Barbi F."/>
            <person name="Kohler A."/>
            <person name="Barry K."/>
            <person name="Baskaran P."/>
            <person name="Daum C."/>
            <person name="Fauchery L."/>
            <person name="Ihrmark K."/>
            <person name="Kuo A."/>
            <person name="LaButti K."/>
            <person name="Lipzen A."/>
            <person name="Morin E."/>
            <person name="Grigoriev I.V."/>
            <person name="Henrissat B."/>
            <person name="Lindahl B."/>
            <person name="Martin F."/>
        </authorList>
    </citation>
    <scope>NUCLEOTIDE SEQUENCE</scope>
    <source>
        <strain evidence="2">JB14</strain>
    </source>
</reference>
<dbReference type="Proteomes" id="UP000799118">
    <property type="component" value="Unassembled WGS sequence"/>
</dbReference>
<organism evidence="2 3">
    <name type="scientific">Gymnopus androsaceus JB14</name>
    <dbReference type="NCBI Taxonomy" id="1447944"/>
    <lineage>
        <taxon>Eukaryota</taxon>
        <taxon>Fungi</taxon>
        <taxon>Dikarya</taxon>
        <taxon>Basidiomycota</taxon>
        <taxon>Agaricomycotina</taxon>
        <taxon>Agaricomycetes</taxon>
        <taxon>Agaricomycetidae</taxon>
        <taxon>Agaricales</taxon>
        <taxon>Marasmiineae</taxon>
        <taxon>Omphalotaceae</taxon>
        <taxon>Gymnopus</taxon>
    </lineage>
</organism>
<protein>
    <recommendedName>
        <fullName evidence="1">Tc1-like transposase DDE domain-containing protein</fullName>
    </recommendedName>
</protein>
<sequence>AGLSVKQVQKLASERSPQKCTDFIHQISFYPPNYLVSVNEVSKDNRTYARLWGRAEKGKCVEVQAPFVRGWRLSMLAGLALDKGIIASMVVEGSFNHDLFVQFLREDLLPMMNPYPAPCSVIIIENARIHHSKEVLDLVEEFGKSFTLF</sequence>
<dbReference type="GO" id="GO:0003676">
    <property type="term" value="F:nucleic acid binding"/>
    <property type="evidence" value="ECO:0007669"/>
    <property type="project" value="InterPro"/>
</dbReference>
<gene>
    <name evidence="2" type="ORF">BT96DRAFT_832646</name>
</gene>
<keyword evidence="3" id="KW-1185">Reference proteome</keyword>
<dbReference type="PANTHER" id="PTHR46564:SF1">
    <property type="entry name" value="TRANSPOSASE"/>
    <property type="match status" value="1"/>
</dbReference>
<dbReference type="InterPro" id="IPR036397">
    <property type="entry name" value="RNaseH_sf"/>
</dbReference>
<proteinExistence type="predicted"/>
<dbReference type="OrthoDB" id="2142724at2759"/>
<dbReference type="AlphaFoldDB" id="A0A6A4H016"/>
<name>A0A6A4H016_9AGAR</name>
<dbReference type="PANTHER" id="PTHR46564">
    <property type="entry name" value="TRANSPOSASE"/>
    <property type="match status" value="1"/>
</dbReference>
<evidence type="ECO:0000313" key="2">
    <source>
        <dbReference type="EMBL" id="KAE9390988.1"/>
    </source>
</evidence>
<evidence type="ECO:0000313" key="3">
    <source>
        <dbReference type="Proteomes" id="UP000799118"/>
    </source>
</evidence>
<evidence type="ECO:0000259" key="1">
    <source>
        <dbReference type="Pfam" id="PF13358"/>
    </source>
</evidence>
<dbReference type="Pfam" id="PF13358">
    <property type="entry name" value="DDE_3"/>
    <property type="match status" value="1"/>
</dbReference>